<accession>A0A4V3XJ77</accession>
<dbReference type="AlphaFoldDB" id="A0A4V3XJ77"/>
<feature type="compositionally biased region" description="Polar residues" evidence="1">
    <location>
        <begin position="88"/>
        <end position="98"/>
    </location>
</feature>
<sequence length="559" mass="63086">MKRLFGREKPKIVKTPSAASELGSEDAQYFDGQHYQQPLQPYDRMHSQDRAHGLVHSSSDEHWDMVNSHDAGHSPIPSAYIPRAASPFSGTVSVSSHKSNGDRDSNFRKKPPNTPSPAAAVGILRALDPHHSQAATTPSPREYDRETLDDSVQPKSMEKKERKGFWERTKDRDKEKERPKEEERKERLGNVLRPREKEKEKEKKDGELTRMIGYLTATSSEDWSLVLEVCERASANEAAARETVKALRDEFKYADPTAKLAAARLWAVLLQNASGIFMTQSTSRKFLDTLEDVIQSPRTSPVVKERLLQVLAAAAYAGSARHNHLEKDPFRALWRKVKAPNQPDEGIPLDPEDAMLNPPVTAVTPLPETPRTATQKPPNKHKPSSRIIPPEEDIRRLFEECKYAHGNASLLSDALVHARPEDLQGKAIIKVRSLDCNSEIGVLICDQEFYARCRASQELIYAQIPWASANAERSRGAAAATPRRHRASPPDSPQAESEETVEEQLLGELLSANEQLTEALKVYEDLERIKTEREVEERSRKDTRMKYKDRVSTTPQQYF</sequence>
<dbReference type="GO" id="GO:0035091">
    <property type="term" value="F:phosphatidylinositol binding"/>
    <property type="evidence" value="ECO:0007669"/>
    <property type="project" value="InterPro"/>
</dbReference>
<comment type="caution">
    <text evidence="3">The sequence shown here is derived from an EMBL/GenBank/DDBJ whole genome shotgun (WGS) entry which is preliminary data.</text>
</comment>
<feature type="region of interest" description="Disordered" evidence="1">
    <location>
        <begin position="1"/>
        <end position="26"/>
    </location>
</feature>
<feature type="compositionally biased region" description="Basic and acidic residues" evidence="1">
    <location>
        <begin position="48"/>
        <end position="64"/>
    </location>
</feature>
<dbReference type="GO" id="GO:0006897">
    <property type="term" value="P:endocytosis"/>
    <property type="evidence" value="ECO:0007669"/>
    <property type="project" value="InterPro"/>
</dbReference>
<dbReference type="SUPFAM" id="SSF89009">
    <property type="entry name" value="GAT-like domain"/>
    <property type="match status" value="1"/>
</dbReference>
<feature type="compositionally biased region" description="Basic and acidic residues" evidence="1">
    <location>
        <begin position="156"/>
        <end position="204"/>
    </location>
</feature>
<protein>
    <recommendedName>
        <fullName evidence="2">VHS domain-containing protein</fullName>
    </recommendedName>
</protein>
<organism evidence="3 4">
    <name type="scientific">Antrodiella citrinella</name>
    <dbReference type="NCBI Taxonomy" id="2447956"/>
    <lineage>
        <taxon>Eukaryota</taxon>
        <taxon>Fungi</taxon>
        <taxon>Dikarya</taxon>
        <taxon>Basidiomycota</taxon>
        <taxon>Agaricomycotina</taxon>
        <taxon>Agaricomycetes</taxon>
        <taxon>Polyporales</taxon>
        <taxon>Steccherinaceae</taxon>
        <taxon>Antrodiella</taxon>
    </lineage>
</organism>
<feature type="compositionally biased region" description="Basic and acidic residues" evidence="1">
    <location>
        <begin position="1"/>
        <end position="11"/>
    </location>
</feature>
<feature type="region of interest" description="Disordered" evidence="1">
    <location>
        <begin position="473"/>
        <end position="500"/>
    </location>
</feature>
<evidence type="ECO:0000313" key="3">
    <source>
        <dbReference type="EMBL" id="THH31973.1"/>
    </source>
</evidence>
<dbReference type="SUPFAM" id="SSF48464">
    <property type="entry name" value="ENTH/VHS domain"/>
    <property type="match status" value="1"/>
</dbReference>
<dbReference type="GO" id="GO:0007015">
    <property type="term" value="P:actin filament organization"/>
    <property type="evidence" value="ECO:0007669"/>
    <property type="project" value="InterPro"/>
</dbReference>
<gene>
    <name evidence="3" type="ORF">EUX98_g2255</name>
</gene>
<proteinExistence type="predicted"/>
<dbReference type="Gene3D" id="1.20.58.160">
    <property type="match status" value="1"/>
</dbReference>
<feature type="compositionally biased region" description="Basic and acidic residues" evidence="1">
    <location>
        <begin position="532"/>
        <end position="551"/>
    </location>
</feature>
<dbReference type="GO" id="GO:0030479">
    <property type="term" value="C:actin cortical patch"/>
    <property type="evidence" value="ECO:0007669"/>
    <property type="project" value="TreeGrafter"/>
</dbReference>
<dbReference type="OrthoDB" id="10255964at2759"/>
<dbReference type="CDD" id="cd21383">
    <property type="entry name" value="GAT_GGA_Tom1-like"/>
    <property type="match status" value="1"/>
</dbReference>
<dbReference type="PANTHER" id="PTHR47789:SF2">
    <property type="entry name" value="VHS DOMAIN-CONTAINING PROTEIN"/>
    <property type="match status" value="1"/>
</dbReference>
<dbReference type="Pfam" id="PF00790">
    <property type="entry name" value="VHS"/>
    <property type="match status" value="1"/>
</dbReference>
<dbReference type="GO" id="GO:0043130">
    <property type="term" value="F:ubiquitin binding"/>
    <property type="evidence" value="ECO:0007669"/>
    <property type="project" value="InterPro"/>
</dbReference>
<feature type="domain" description="VHS" evidence="2">
    <location>
        <begin position="220"/>
        <end position="311"/>
    </location>
</feature>
<feature type="region of interest" description="Disordered" evidence="1">
    <location>
        <begin position="362"/>
        <end position="387"/>
    </location>
</feature>
<dbReference type="GO" id="GO:0051666">
    <property type="term" value="P:actin cortical patch localization"/>
    <property type="evidence" value="ECO:0007669"/>
    <property type="project" value="TreeGrafter"/>
</dbReference>
<evidence type="ECO:0000256" key="1">
    <source>
        <dbReference type="SAM" id="MobiDB-lite"/>
    </source>
</evidence>
<name>A0A4V3XJ77_9APHY</name>
<dbReference type="PANTHER" id="PTHR47789">
    <property type="entry name" value="LAS SEVENTEEN-BINDING PROTEIN 5"/>
    <property type="match status" value="1"/>
</dbReference>
<dbReference type="InterPro" id="IPR045007">
    <property type="entry name" value="LSB5"/>
</dbReference>
<dbReference type="CDD" id="cd16980">
    <property type="entry name" value="VHS_Lsb5"/>
    <property type="match status" value="1"/>
</dbReference>
<dbReference type="InterPro" id="IPR038425">
    <property type="entry name" value="GAT_sf"/>
</dbReference>
<evidence type="ECO:0000313" key="4">
    <source>
        <dbReference type="Proteomes" id="UP000308730"/>
    </source>
</evidence>
<dbReference type="InterPro" id="IPR008942">
    <property type="entry name" value="ENTH_VHS"/>
</dbReference>
<dbReference type="InterPro" id="IPR002014">
    <property type="entry name" value="VHS_dom"/>
</dbReference>
<evidence type="ECO:0000259" key="2">
    <source>
        <dbReference type="PROSITE" id="PS50179"/>
    </source>
</evidence>
<dbReference type="EMBL" id="SGPM01000033">
    <property type="protein sequence ID" value="THH31973.1"/>
    <property type="molecule type" value="Genomic_DNA"/>
</dbReference>
<dbReference type="Proteomes" id="UP000308730">
    <property type="component" value="Unassembled WGS sequence"/>
</dbReference>
<reference evidence="3 4" key="1">
    <citation type="submission" date="2019-02" db="EMBL/GenBank/DDBJ databases">
        <title>Genome sequencing of the rare red list fungi Antrodiella citrinella (Flaviporus citrinellus).</title>
        <authorList>
            <person name="Buettner E."/>
            <person name="Kellner H."/>
        </authorList>
    </citation>
    <scope>NUCLEOTIDE SEQUENCE [LARGE SCALE GENOMIC DNA]</scope>
    <source>
        <strain evidence="3 4">DSM 108506</strain>
    </source>
</reference>
<keyword evidence="4" id="KW-1185">Reference proteome</keyword>
<dbReference type="Gene3D" id="1.25.40.90">
    <property type="match status" value="1"/>
</dbReference>
<dbReference type="GO" id="GO:0007034">
    <property type="term" value="P:vacuolar transport"/>
    <property type="evidence" value="ECO:0007669"/>
    <property type="project" value="UniProtKB-ARBA"/>
</dbReference>
<dbReference type="PROSITE" id="PS50179">
    <property type="entry name" value="VHS"/>
    <property type="match status" value="1"/>
</dbReference>
<feature type="region of interest" description="Disordered" evidence="1">
    <location>
        <begin position="532"/>
        <end position="559"/>
    </location>
</feature>
<feature type="region of interest" description="Disordered" evidence="1">
    <location>
        <begin position="48"/>
        <end position="204"/>
    </location>
</feature>